<sequence length="264" mass="28560">MTRKLPVGTCIGHAINSVRHNIVYAFRISWPWYVVVIPLTIIVSLVLSAAAGGDLTQNQGLAFLNNMISGLLLGFAFASIAVNWHRYILLDEVPDSRGIFRLDDKVWRYFGNIILIFLILVVAGFLVGIPLGIIAALTSLGASPLFPLLLFIIIVPVAGTIALRLSVKLPAIALGRTDFGLKNAFAVTRDSNLPIFLVALFEIVCLLGSLLLIGLLAAALNQLSPALAIAVAYVLHFAANWIITIFSITVLTSLYGFFAEGRDF</sequence>
<name>A0ACC5R503_9HYPH</name>
<keyword evidence="2" id="KW-1185">Reference proteome</keyword>
<dbReference type="Proteomes" id="UP000616151">
    <property type="component" value="Unassembled WGS sequence"/>
</dbReference>
<proteinExistence type="predicted"/>
<reference evidence="1" key="1">
    <citation type="submission" date="2021-01" db="EMBL/GenBank/DDBJ databases">
        <authorList>
            <person name="Sun Q."/>
        </authorList>
    </citation>
    <scope>NUCLEOTIDE SEQUENCE</scope>
    <source>
        <strain evidence="1">YIM B02566</strain>
    </source>
</reference>
<evidence type="ECO:0000313" key="1">
    <source>
        <dbReference type="EMBL" id="MBK1867740.1"/>
    </source>
</evidence>
<gene>
    <name evidence="1" type="ORF">JHL16_15385</name>
</gene>
<comment type="caution">
    <text evidence="1">The sequence shown here is derived from an EMBL/GenBank/DDBJ whole genome shotgun (WGS) entry which is preliminary data.</text>
</comment>
<dbReference type="EMBL" id="JAENHL010000007">
    <property type="protein sequence ID" value="MBK1867740.1"/>
    <property type="molecule type" value="Genomic_DNA"/>
</dbReference>
<organism evidence="1 2">
    <name type="scientific">Taklimakanibacter albus</name>
    <dbReference type="NCBI Taxonomy" id="2800327"/>
    <lineage>
        <taxon>Bacteria</taxon>
        <taxon>Pseudomonadati</taxon>
        <taxon>Pseudomonadota</taxon>
        <taxon>Alphaproteobacteria</taxon>
        <taxon>Hyphomicrobiales</taxon>
        <taxon>Aestuariivirgaceae</taxon>
        <taxon>Taklimakanibacter</taxon>
    </lineage>
</organism>
<evidence type="ECO:0000313" key="2">
    <source>
        <dbReference type="Proteomes" id="UP000616151"/>
    </source>
</evidence>
<protein>
    <submittedName>
        <fullName evidence="1">Uncharacterized protein</fullName>
    </submittedName>
</protein>
<accession>A0ACC5R503</accession>